<dbReference type="PANTHER" id="PTHR30307">
    <property type="entry name" value="S-ADENOSYLMETHIONINE:TRNA RIBOSYLTRANSFERASE-ISOMERASE"/>
    <property type="match status" value="1"/>
</dbReference>
<accession>A0A9E2KL11</accession>
<evidence type="ECO:0000256" key="8">
    <source>
        <dbReference type="ARBA" id="ARBA00052751"/>
    </source>
</evidence>
<dbReference type="InterPro" id="IPR042119">
    <property type="entry name" value="QueA_dom2"/>
</dbReference>
<evidence type="ECO:0000256" key="5">
    <source>
        <dbReference type="ARBA" id="ARBA00022679"/>
    </source>
</evidence>
<dbReference type="NCBIfam" id="NF001140">
    <property type="entry name" value="PRK00147.1"/>
    <property type="match status" value="1"/>
</dbReference>
<evidence type="ECO:0000256" key="3">
    <source>
        <dbReference type="ARBA" id="ARBA00011245"/>
    </source>
</evidence>
<evidence type="ECO:0000256" key="4">
    <source>
        <dbReference type="ARBA" id="ARBA00022490"/>
    </source>
</evidence>
<dbReference type="InterPro" id="IPR036100">
    <property type="entry name" value="QueA_sf"/>
</dbReference>
<comment type="subunit">
    <text evidence="3 13">Monomer.</text>
</comment>
<comment type="caution">
    <text evidence="14">The sequence shown here is derived from an EMBL/GenBank/DDBJ whole genome shotgun (WGS) entry which is preliminary data.</text>
</comment>
<dbReference type="SUPFAM" id="SSF111337">
    <property type="entry name" value="QueA-like"/>
    <property type="match status" value="1"/>
</dbReference>
<evidence type="ECO:0000256" key="11">
    <source>
        <dbReference type="ARBA" id="ARBA00069325"/>
    </source>
</evidence>
<dbReference type="HAMAP" id="MF_00113">
    <property type="entry name" value="QueA"/>
    <property type="match status" value="1"/>
</dbReference>
<evidence type="ECO:0000256" key="9">
    <source>
        <dbReference type="ARBA" id="ARBA00061210"/>
    </source>
</evidence>
<dbReference type="Proteomes" id="UP000824150">
    <property type="component" value="Unassembled WGS sequence"/>
</dbReference>
<keyword evidence="5 13" id="KW-0808">Transferase</keyword>
<dbReference type="EC" id="2.4.99.17" evidence="10 13"/>
<dbReference type="GO" id="GO:0051075">
    <property type="term" value="F:S-adenosylmethionine:tRNA ribosyltransferase-isomerase activity"/>
    <property type="evidence" value="ECO:0007669"/>
    <property type="project" value="UniProtKB-EC"/>
</dbReference>
<organism evidence="14 15">
    <name type="scientific">Candidatus Anaerobiospirillum merdipullorum</name>
    <dbReference type="NCBI Taxonomy" id="2838450"/>
    <lineage>
        <taxon>Bacteria</taxon>
        <taxon>Pseudomonadati</taxon>
        <taxon>Pseudomonadota</taxon>
        <taxon>Gammaproteobacteria</taxon>
        <taxon>Aeromonadales</taxon>
        <taxon>Succinivibrionaceae</taxon>
        <taxon>Anaerobiospirillum</taxon>
    </lineage>
</organism>
<dbReference type="InterPro" id="IPR003699">
    <property type="entry name" value="QueA"/>
</dbReference>
<evidence type="ECO:0000313" key="15">
    <source>
        <dbReference type="Proteomes" id="UP000824150"/>
    </source>
</evidence>
<evidence type="ECO:0000256" key="1">
    <source>
        <dbReference type="ARBA" id="ARBA00004496"/>
    </source>
</evidence>
<reference evidence="14" key="1">
    <citation type="journal article" date="2021" name="PeerJ">
        <title>Extensive microbial diversity within the chicken gut microbiome revealed by metagenomics and culture.</title>
        <authorList>
            <person name="Gilroy R."/>
            <person name="Ravi A."/>
            <person name="Getino M."/>
            <person name="Pursley I."/>
            <person name="Horton D.L."/>
            <person name="Alikhan N.F."/>
            <person name="Baker D."/>
            <person name="Gharbi K."/>
            <person name="Hall N."/>
            <person name="Watson M."/>
            <person name="Adriaenssens E.M."/>
            <person name="Foster-Nyarko E."/>
            <person name="Jarju S."/>
            <person name="Secka A."/>
            <person name="Antonio M."/>
            <person name="Oren A."/>
            <person name="Chaudhuri R.R."/>
            <person name="La Ragione R."/>
            <person name="Hildebrand F."/>
            <person name="Pallen M.J."/>
        </authorList>
    </citation>
    <scope>NUCLEOTIDE SEQUENCE</scope>
    <source>
        <strain evidence="14">687</strain>
    </source>
</reference>
<keyword evidence="14" id="KW-0328">Glycosyltransferase</keyword>
<comment type="pathway">
    <text evidence="2 13">tRNA modification; tRNA-queuosine biosynthesis.</text>
</comment>
<name>A0A9E2KL11_9GAMM</name>
<sequence length="367" mass="40483">MLRSDFNFTLPEELIALYPSKERTACRMLCLDGNSGALSDKHFYDLADELEPGDLLVFNDTKVIPARMYGIKDTGGKVEFLIERLLNLSTALTHIKASKAPKSGCIITIDNSDGLQLEVTGRRGDLFLVKTVDDSSMLDLLDKAGHIPLPPYIERPDEPADRERYQTVYSRVPGAVAAPTAGLHFSTEQIEALKAKGVKTAFVTLHVGAGTFQPVREDDILQHHMHSEFVQLSPATAQAVIDCRNSGHRVVAVGTTAVRSLESAALYAKSQGLSDPICPFYADTSIFIYPGYEYQVVDCLITNFHLPESTLIMLVCAFAGYKNTMQAYEHAVKEGYHFFSYGDCMFISKRTDPMDLPPSAKQDKSTA</sequence>
<comment type="similarity">
    <text evidence="9 13">Belongs to the QueA family.</text>
</comment>
<evidence type="ECO:0000256" key="2">
    <source>
        <dbReference type="ARBA" id="ARBA00004691"/>
    </source>
</evidence>
<dbReference type="Gene3D" id="2.40.10.240">
    <property type="entry name" value="QueA-like"/>
    <property type="match status" value="1"/>
</dbReference>
<comment type="catalytic activity">
    <reaction evidence="8 13">
        <text>7-aminomethyl-7-carbaguanosine(34) in tRNA + S-adenosyl-L-methionine = epoxyqueuosine(34) in tRNA + adenine + L-methionine + 2 H(+)</text>
        <dbReference type="Rhea" id="RHEA:32155"/>
        <dbReference type="Rhea" id="RHEA-COMP:10342"/>
        <dbReference type="Rhea" id="RHEA-COMP:18582"/>
        <dbReference type="ChEBI" id="CHEBI:15378"/>
        <dbReference type="ChEBI" id="CHEBI:16708"/>
        <dbReference type="ChEBI" id="CHEBI:57844"/>
        <dbReference type="ChEBI" id="CHEBI:59789"/>
        <dbReference type="ChEBI" id="CHEBI:82833"/>
        <dbReference type="ChEBI" id="CHEBI:194443"/>
        <dbReference type="EC" id="2.4.99.17"/>
    </reaction>
</comment>
<gene>
    <name evidence="13 14" type="primary">queA</name>
    <name evidence="14" type="ORF">IAA31_00150</name>
</gene>
<dbReference type="AlphaFoldDB" id="A0A9E2KL11"/>
<keyword evidence="6 13" id="KW-0949">S-adenosyl-L-methionine</keyword>
<evidence type="ECO:0000256" key="6">
    <source>
        <dbReference type="ARBA" id="ARBA00022691"/>
    </source>
</evidence>
<comment type="subcellular location">
    <subcellularLocation>
        <location evidence="1 13">Cytoplasm</location>
    </subcellularLocation>
</comment>
<dbReference type="NCBIfam" id="TIGR00113">
    <property type="entry name" value="queA"/>
    <property type="match status" value="1"/>
</dbReference>
<dbReference type="Gene3D" id="3.40.1780.10">
    <property type="entry name" value="QueA-like"/>
    <property type="match status" value="1"/>
</dbReference>
<evidence type="ECO:0000313" key="14">
    <source>
        <dbReference type="EMBL" id="MBU3825895.1"/>
    </source>
</evidence>
<dbReference type="FunFam" id="3.40.1780.10:FF:000001">
    <property type="entry name" value="S-adenosylmethionine:tRNA ribosyltransferase-isomerase"/>
    <property type="match status" value="1"/>
</dbReference>
<comment type="function">
    <text evidence="13">Transfers and isomerizes the ribose moiety from AdoMet to the 7-aminomethyl group of 7-deazaguanine (preQ1-tRNA) to give epoxyqueuosine (oQ-tRNA).</text>
</comment>
<evidence type="ECO:0000256" key="12">
    <source>
        <dbReference type="ARBA" id="ARBA00076160"/>
    </source>
</evidence>
<keyword evidence="7 13" id="KW-0671">Queuosine biosynthesis</keyword>
<dbReference type="Pfam" id="PF02547">
    <property type="entry name" value="Queuosine_synth"/>
    <property type="match status" value="1"/>
</dbReference>
<reference evidence="14" key="2">
    <citation type="submission" date="2021-04" db="EMBL/GenBank/DDBJ databases">
        <authorList>
            <person name="Gilroy R."/>
        </authorList>
    </citation>
    <scope>NUCLEOTIDE SEQUENCE</scope>
    <source>
        <strain evidence="14">687</strain>
    </source>
</reference>
<dbReference type="GO" id="GO:0005737">
    <property type="term" value="C:cytoplasm"/>
    <property type="evidence" value="ECO:0007669"/>
    <property type="project" value="UniProtKB-SubCell"/>
</dbReference>
<evidence type="ECO:0000256" key="13">
    <source>
        <dbReference type="HAMAP-Rule" id="MF_00113"/>
    </source>
</evidence>
<proteinExistence type="inferred from homology"/>
<evidence type="ECO:0000256" key="10">
    <source>
        <dbReference type="ARBA" id="ARBA00066503"/>
    </source>
</evidence>
<protein>
    <recommendedName>
        <fullName evidence="11 13">S-adenosylmethionine:tRNA ribosyltransferase-isomerase</fullName>
        <ecNumber evidence="10 13">2.4.99.17</ecNumber>
    </recommendedName>
    <alternativeName>
        <fullName evidence="12 13">Queuosine biosynthesis protein QueA</fullName>
    </alternativeName>
</protein>
<dbReference type="GO" id="GO:0008616">
    <property type="term" value="P:tRNA queuosine(34) biosynthetic process"/>
    <property type="evidence" value="ECO:0007669"/>
    <property type="project" value="UniProtKB-UniRule"/>
</dbReference>
<evidence type="ECO:0000256" key="7">
    <source>
        <dbReference type="ARBA" id="ARBA00022785"/>
    </source>
</evidence>
<dbReference type="InterPro" id="IPR042118">
    <property type="entry name" value="QueA_dom1"/>
</dbReference>
<keyword evidence="4 13" id="KW-0963">Cytoplasm</keyword>
<dbReference type="PANTHER" id="PTHR30307:SF0">
    <property type="entry name" value="S-ADENOSYLMETHIONINE:TRNA RIBOSYLTRANSFERASE-ISOMERASE"/>
    <property type="match status" value="1"/>
</dbReference>
<dbReference type="EMBL" id="JAHLFG010000001">
    <property type="protein sequence ID" value="MBU3825895.1"/>
    <property type="molecule type" value="Genomic_DNA"/>
</dbReference>